<dbReference type="EMBL" id="SRLO01000518">
    <property type="protein sequence ID" value="TNN53365.1"/>
    <property type="molecule type" value="Genomic_DNA"/>
</dbReference>
<gene>
    <name evidence="2" type="ORF">EYF80_036432</name>
</gene>
<evidence type="ECO:0000313" key="2">
    <source>
        <dbReference type="EMBL" id="TNN53365.1"/>
    </source>
</evidence>
<organism evidence="2 3">
    <name type="scientific">Liparis tanakae</name>
    <name type="common">Tanaka's snailfish</name>
    <dbReference type="NCBI Taxonomy" id="230148"/>
    <lineage>
        <taxon>Eukaryota</taxon>
        <taxon>Metazoa</taxon>
        <taxon>Chordata</taxon>
        <taxon>Craniata</taxon>
        <taxon>Vertebrata</taxon>
        <taxon>Euteleostomi</taxon>
        <taxon>Actinopterygii</taxon>
        <taxon>Neopterygii</taxon>
        <taxon>Teleostei</taxon>
        <taxon>Neoteleostei</taxon>
        <taxon>Acanthomorphata</taxon>
        <taxon>Eupercaria</taxon>
        <taxon>Perciformes</taxon>
        <taxon>Cottioidei</taxon>
        <taxon>Cottales</taxon>
        <taxon>Liparidae</taxon>
        <taxon>Liparis</taxon>
    </lineage>
</organism>
<keyword evidence="3" id="KW-1185">Reference proteome</keyword>
<dbReference type="Proteomes" id="UP000314294">
    <property type="component" value="Unassembled WGS sequence"/>
</dbReference>
<dbReference type="AlphaFoldDB" id="A0A4Z2GJD3"/>
<feature type="region of interest" description="Disordered" evidence="1">
    <location>
        <begin position="126"/>
        <end position="158"/>
    </location>
</feature>
<evidence type="ECO:0000256" key="1">
    <source>
        <dbReference type="SAM" id="MobiDB-lite"/>
    </source>
</evidence>
<comment type="caution">
    <text evidence="2">The sequence shown here is derived from an EMBL/GenBank/DDBJ whole genome shotgun (WGS) entry which is preliminary data.</text>
</comment>
<sequence>MKLVPAVLASPKSRIFRVQSDFTTILLGLRSWRWGKTGVNKLLPASLQPAPLPLPRSSIVSARFGSLSCGRRSLARASAVQPEPSAVRPRVGAQGRGREALQAADIYGQENKTAPALPAPLQAERSGISIGIPPPSRPPRCEPRAARPYHSVPADDDPGPVAVLFQNIPTRNIAADGWRRGRWR</sequence>
<accession>A0A4Z2GJD3</accession>
<evidence type="ECO:0000313" key="3">
    <source>
        <dbReference type="Proteomes" id="UP000314294"/>
    </source>
</evidence>
<protein>
    <submittedName>
        <fullName evidence="2">Uncharacterized protein</fullName>
    </submittedName>
</protein>
<name>A0A4Z2GJD3_9TELE</name>
<reference evidence="2 3" key="1">
    <citation type="submission" date="2019-03" db="EMBL/GenBank/DDBJ databases">
        <title>First draft genome of Liparis tanakae, snailfish: a comprehensive survey of snailfish specific genes.</title>
        <authorList>
            <person name="Kim W."/>
            <person name="Song I."/>
            <person name="Jeong J.-H."/>
            <person name="Kim D."/>
            <person name="Kim S."/>
            <person name="Ryu S."/>
            <person name="Song J.Y."/>
            <person name="Lee S.K."/>
        </authorList>
    </citation>
    <scope>NUCLEOTIDE SEQUENCE [LARGE SCALE GENOMIC DNA]</scope>
    <source>
        <tissue evidence="2">Muscle</tissue>
    </source>
</reference>
<proteinExistence type="predicted"/>